<dbReference type="InterPro" id="IPR008628">
    <property type="entry name" value="GPP34-like"/>
</dbReference>
<dbReference type="GO" id="GO:0005737">
    <property type="term" value="C:cytoplasm"/>
    <property type="evidence" value="ECO:0007669"/>
    <property type="project" value="UniProtKB-ARBA"/>
</dbReference>
<dbReference type="Pfam" id="PF05719">
    <property type="entry name" value="GPP34"/>
    <property type="match status" value="1"/>
</dbReference>
<dbReference type="Gene3D" id="1.10.3630.10">
    <property type="entry name" value="yeast vps74-n-term truncation variant domain like"/>
    <property type="match status" value="1"/>
</dbReference>
<gene>
    <name evidence="5" type="ORF">FHR38_001497</name>
</gene>
<organism evidence="5 6">
    <name type="scientific">Micromonospora polyrhachis</name>
    <dbReference type="NCBI Taxonomy" id="1282883"/>
    <lineage>
        <taxon>Bacteria</taxon>
        <taxon>Bacillati</taxon>
        <taxon>Actinomycetota</taxon>
        <taxon>Actinomycetes</taxon>
        <taxon>Micromonosporales</taxon>
        <taxon>Micromonosporaceae</taxon>
        <taxon>Micromonospora</taxon>
    </lineage>
</organism>
<dbReference type="GO" id="GO:0012505">
    <property type="term" value="C:endomembrane system"/>
    <property type="evidence" value="ECO:0007669"/>
    <property type="project" value="UniProtKB-ARBA"/>
</dbReference>
<evidence type="ECO:0000256" key="1">
    <source>
        <dbReference type="ARBA" id="ARBA00004255"/>
    </source>
</evidence>
<proteinExistence type="predicted"/>
<protein>
    <recommendedName>
        <fullName evidence="7">Golgi phosphoprotein 3 GPP34</fullName>
    </recommendedName>
</protein>
<evidence type="ECO:0000256" key="4">
    <source>
        <dbReference type="ARBA" id="ARBA00023136"/>
    </source>
</evidence>
<comment type="caution">
    <text evidence="5">The sequence shown here is derived from an EMBL/GenBank/DDBJ whole genome shotgun (WGS) entry which is preliminary data.</text>
</comment>
<keyword evidence="4" id="KW-0472">Membrane</keyword>
<dbReference type="InterPro" id="IPR038261">
    <property type="entry name" value="GPP34-like_sf"/>
</dbReference>
<dbReference type="Proteomes" id="UP000578819">
    <property type="component" value="Unassembled WGS sequence"/>
</dbReference>
<keyword evidence="6" id="KW-1185">Reference proteome</keyword>
<dbReference type="EMBL" id="JACHJW010000001">
    <property type="protein sequence ID" value="MBB4957764.1"/>
    <property type="molecule type" value="Genomic_DNA"/>
</dbReference>
<comment type="subcellular location">
    <subcellularLocation>
        <location evidence="1">Golgi apparatus membrane</location>
        <topology evidence="1">Peripheral membrane protein</topology>
        <orientation evidence="1">Cytoplasmic side</orientation>
    </subcellularLocation>
</comment>
<evidence type="ECO:0008006" key="7">
    <source>
        <dbReference type="Google" id="ProtNLM"/>
    </source>
</evidence>
<accession>A0A7W7SMY9</accession>
<sequence>MAVADEFFRLAHDDVTGRLRLAGRPASLGLAAALLGELVFGGNLWVKDRYVSVRACDAPSDVLARGVLDRLAAEPGLTDVRTWVSMLADDALEDVARRLWRAGHLRPRRKRRRLRPETVWVPTSMNAAAMPRALLSVRLRRGEPLTQTDVFLAGLCVVTGLDGLLFDGAPLESRRHLARLVDELWPPARELVETASTAVADVILAAR</sequence>
<evidence type="ECO:0000256" key="3">
    <source>
        <dbReference type="ARBA" id="ARBA00023121"/>
    </source>
</evidence>
<keyword evidence="3" id="KW-0446">Lipid-binding</keyword>
<name>A0A7W7SMY9_9ACTN</name>
<reference evidence="5 6" key="1">
    <citation type="submission" date="2020-08" db="EMBL/GenBank/DDBJ databases">
        <title>Sequencing the genomes of 1000 actinobacteria strains.</title>
        <authorList>
            <person name="Klenk H.-P."/>
        </authorList>
    </citation>
    <scope>NUCLEOTIDE SEQUENCE [LARGE SCALE GENOMIC DNA]</scope>
    <source>
        <strain evidence="5 6">DSM 45886</strain>
    </source>
</reference>
<keyword evidence="2" id="KW-0333">Golgi apparatus</keyword>
<evidence type="ECO:0000313" key="5">
    <source>
        <dbReference type="EMBL" id="MBB4957764.1"/>
    </source>
</evidence>
<evidence type="ECO:0000256" key="2">
    <source>
        <dbReference type="ARBA" id="ARBA00023034"/>
    </source>
</evidence>
<evidence type="ECO:0000313" key="6">
    <source>
        <dbReference type="Proteomes" id="UP000578819"/>
    </source>
</evidence>
<dbReference type="GO" id="GO:0070273">
    <property type="term" value="F:phosphatidylinositol-4-phosphate binding"/>
    <property type="evidence" value="ECO:0007669"/>
    <property type="project" value="InterPro"/>
</dbReference>
<dbReference type="AlphaFoldDB" id="A0A7W7SMY9"/>